<organism evidence="2 3">
    <name type="scientific">Gymnopilus junonius</name>
    <name type="common">Spectacular rustgill mushroom</name>
    <name type="synonym">Gymnopilus spectabilis subsp. junonius</name>
    <dbReference type="NCBI Taxonomy" id="109634"/>
    <lineage>
        <taxon>Eukaryota</taxon>
        <taxon>Fungi</taxon>
        <taxon>Dikarya</taxon>
        <taxon>Basidiomycota</taxon>
        <taxon>Agaricomycotina</taxon>
        <taxon>Agaricomycetes</taxon>
        <taxon>Agaricomycetidae</taxon>
        <taxon>Agaricales</taxon>
        <taxon>Agaricineae</taxon>
        <taxon>Hymenogastraceae</taxon>
        <taxon>Gymnopilus</taxon>
    </lineage>
</organism>
<feature type="region of interest" description="Disordered" evidence="1">
    <location>
        <begin position="1"/>
        <end position="81"/>
    </location>
</feature>
<comment type="caution">
    <text evidence="2">The sequence shown here is derived from an EMBL/GenBank/DDBJ whole genome shotgun (WGS) entry which is preliminary data.</text>
</comment>
<feature type="compositionally biased region" description="Polar residues" evidence="1">
    <location>
        <begin position="7"/>
        <end position="18"/>
    </location>
</feature>
<reference evidence="2" key="1">
    <citation type="submission" date="2020-11" db="EMBL/GenBank/DDBJ databases">
        <authorList>
            <consortium name="DOE Joint Genome Institute"/>
            <person name="Ahrendt S."/>
            <person name="Riley R."/>
            <person name="Andreopoulos W."/>
            <person name="LaButti K."/>
            <person name="Pangilinan J."/>
            <person name="Ruiz-duenas F.J."/>
            <person name="Barrasa J.M."/>
            <person name="Sanchez-Garcia M."/>
            <person name="Camarero S."/>
            <person name="Miyauchi S."/>
            <person name="Serrano A."/>
            <person name="Linde D."/>
            <person name="Babiker R."/>
            <person name="Drula E."/>
            <person name="Ayuso-Fernandez I."/>
            <person name="Pacheco R."/>
            <person name="Padilla G."/>
            <person name="Ferreira P."/>
            <person name="Barriuso J."/>
            <person name="Kellner H."/>
            <person name="Castanera R."/>
            <person name="Alfaro M."/>
            <person name="Ramirez L."/>
            <person name="Pisabarro A.G."/>
            <person name="Kuo A."/>
            <person name="Tritt A."/>
            <person name="Lipzen A."/>
            <person name="He G."/>
            <person name="Yan M."/>
            <person name="Ng V."/>
            <person name="Cullen D."/>
            <person name="Martin F."/>
            <person name="Rosso M.-N."/>
            <person name="Henrissat B."/>
            <person name="Hibbett D."/>
            <person name="Martinez A.T."/>
            <person name="Grigoriev I.V."/>
        </authorList>
    </citation>
    <scope>NUCLEOTIDE SEQUENCE</scope>
    <source>
        <strain evidence="2">AH 44721</strain>
    </source>
</reference>
<evidence type="ECO:0000313" key="2">
    <source>
        <dbReference type="EMBL" id="KAF8874953.1"/>
    </source>
</evidence>
<evidence type="ECO:0000256" key="1">
    <source>
        <dbReference type="SAM" id="MobiDB-lite"/>
    </source>
</evidence>
<proteinExistence type="predicted"/>
<accession>A0A9P5N8N9</accession>
<gene>
    <name evidence="2" type="ORF">CPB84DRAFT_558108</name>
</gene>
<keyword evidence="3" id="KW-1185">Reference proteome</keyword>
<protein>
    <submittedName>
        <fullName evidence="2">Uncharacterized protein</fullName>
    </submittedName>
</protein>
<feature type="compositionally biased region" description="Polar residues" evidence="1">
    <location>
        <begin position="58"/>
        <end position="71"/>
    </location>
</feature>
<dbReference type="EMBL" id="JADNYJ010000205">
    <property type="protein sequence ID" value="KAF8874953.1"/>
    <property type="molecule type" value="Genomic_DNA"/>
</dbReference>
<dbReference type="AlphaFoldDB" id="A0A9P5N8N9"/>
<sequence>MDRKIGGQTTIRGTTAPASTQRQSRRSRQVVFRQSGQFVFSGTVDVKPRTRPEPSPNPTNTCSARPSTYVAQAQADRRCAL</sequence>
<evidence type="ECO:0000313" key="3">
    <source>
        <dbReference type="Proteomes" id="UP000724874"/>
    </source>
</evidence>
<name>A0A9P5N8N9_GYMJU</name>
<dbReference type="Proteomes" id="UP000724874">
    <property type="component" value="Unassembled WGS sequence"/>
</dbReference>